<reference evidence="1 2" key="1">
    <citation type="submission" date="2019-06" db="EMBL/GenBank/DDBJ databases">
        <title>Genomics analysis of Aphanomyces spp. identifies a new class of oomycete effector associated with host adaptation.</title>
        <authorList>
            <person name="Gaulin E."/>
        </authorList>
    </citation>
    <scope>NUCLEOTIDE SEQUENCE [LARGE SCALE GENOMIC DNA]</scope>
    <source>
        <strain evidence="1 2">E</strain>
    </source>
</reference>
<comment type="caution">
    <text evidence="1">The sequence shown here is derived from an EMBL/GenBank/DDBJ whole genome shotgun (WGS) entry which is preliminary data.</text>
</comment>
<accession>A0A6A5AYY6</accession>
<evidence type="ECO:0000313" key="1">
    <source>
        <dbReference type="EMBL" id="KAF0775510.1"/>
    </source>
</evidence>
<dbReference type="AlphaFoldDB" id="A0A6A5AYY6"/>
<dbReference type="SUPFAM" id="SSF48403">
    <property type="entry name" value="Ankyrin repeat"/>
    <property type="match status" value="1"/>
</dbReference>
<gene>
    <name evidence="1" type="ORF">AaE_000790</name>
</gene>
<dbReference type="Proteomes" id="UP000469452">
    <property type="component" value="Unassembled WGS sequence"/>
</dbReference>
<protein>
    <submittedName>
        <fullName evidence="1">Uncharacterized protein</fullName>
    </submittedName>
</protein>
<name>A0A6A5AYY6_APHAT</name>
<proteinExistence type="predicted"/>
<feature type="non-terminal residue" evidence="1">
    <location>
        <position position="290"/>
    </location>
</feature>
<dbReference type="Gene3D" id="1.25.40.20">
    <property type="entry name" value="Ankyrin repeat-containing domain"/>
    <property type="match status" value="1"/>
</dbReference>
<dbReference type="EMBL" id="VJMI01001462">
    <property type="protein sequence ID" value="KAF0775510.1"/>
    <property type="molecule type" value="Genomic_DNA"/>
</dbReference>
<dbReference type="InterPro" id="IPR036770">
    <property type="entry name" value="Ankyrin_rpt-contain_sf"/>
</dbReference>
<evidence type="ECO:0000313" key="2">
    <source>
        <dbReference type="Proteomes" id="UP000469452"/>
    </source>
</evidence>
<sequence length="290" mass="32544">MQAYRFTGFDKDGAGYFAVSGTWKDDDIHMERIYMDATSAQHGKFDAMKSEWTGTDVTTDNDGSITTSRFQYKIPMWPCTTCATAAVPIQNSVCFACDQPGHTMWVPLELPFQVDAIRRDLSARQEVSNQLNVKDRQGRTALMHAAEFGRFNILQEILLYVNPADIRINDNVRAYGSSAGKSALDIALSRKLTCANNMHHRTNDEILTCVELLRRRSCLQLKPTTIVRTHPYTFVYDKLCCGDCDQSRDNSNDKGVSLFDLAKAKSWDELEAQLDSTVAGDRLNAKDADS</sequence>
<organism evidence="1 2">
    <name type="scientific">Aphanomyces astaci</name>
    <name type="common">Crayfish plague agent</name>
    <dbReference type="NCBI Taxonomy" id="112090"/>
    <lineage>
        <taxon>Eukaryota</taxon>
        <taxon>Sar</taxon>
        <taxon>Stramenopiles</taxon>
        <taxon>Oomycota</taxon>
        <taxon>Saprolegniomycetes</taxon>
        <taxon>Saprolegniales</taxon>
        <taxon>Verrucalvaceae</taxon>
        <taxon>Aphanomyces</taxon>
    </lineage>
</organism>